<keyword evidence="2" id="KW-1185">Reference proteome</keyword>
<evidence type="ECO:0000313" key="1">
    <source>
        <dbReference type="EMBL" id="MDQ2106558.1"/>
    </source>
</evidence>
<name>A0ABU0WQN7_9PROT</name>
<reference evidence="1 2" key="1">
    <citation type="submission" date="2023-06" db="EMBL/GenBank/DDBJ databases">
        <title>Azospirillum isscasensis sp.nov, a bacterium isolated from rhizosphere soil of rice.</title>
        <authorList>
            <person name="Wang H."/>
        </authorList>
    </citation>
    <scope>NUCLEOTIDE SEQUENCE [LARGE SCALE GENOMIC DNA]</scope>
    <source>
        <strain evidence="1 2">C340-1</strain>
    </source>
</reference>
<protein>
    <submittedName>
        <fullName evidence="1">Uncharacterized protein</fullName>
    </submittedName>
</protein>
<gene>
    <name evidence="1" type="ORF">QSG27_27975</name>
</gene>
<dbReference type="EMBL" id="JAUJFI010000273">
    <property type="protein sequence ID" value="MDQ2106558.1"/>
    <property type="molecule type" value="Genomic_DNA"/>
</dbReference>
<dbReference type="Proteomes" id="UP001227317">
    <property type="component" value="Unassembled WGS sequence"/>
</dbReference>
<sequence length="259" mass="27135">MSRYLASPSVQLTAYQNAINSGHGADWRDLGPDGEPLTWWRQTLRRDDRLVARRLRALLTWRLDPRPAPEPPRGADSDLDDVLLAAVNALDVARSADLALTLRGPGLGLVLAGLRERGERVLATRPDLAAVLPGPPVAVVLDGDTPSSTPSEVEQLAPGTAPDSREQIDALVAAALRGEDLSRLPHHLLAAIRAALLERALDLAVEAKLPAAADPDADPETLLADLLASPEFQAAAAGLRAALGGVSLALTPTGGYGNG</sequence>
<proteinExistence type="predicted"/>
<dbReference type="RefSeq" id="WP_306712011.1">
    <property type="nucleotide sequence ID" value="NZ_JAUJFI010000273.1"/>
</dbReference>
<accession>A0ABU0WQN7</accession>
<organism evidence="1 2">
    <name type="scientific">Azospirillum isscasi</name>
    <dbReference type="NCBI Taxonomy" id="3053926"/>
    <lineage>
        <taxon>Bacteria</taxon>
        <taxon>Pseudomonadati</taxon>
        <taxon>Pseudomonadota</taxon>
        <taxon>Alphaproteobacteria</taxon>
        <taxon>Rhodospirillales</taxon>
        <taxon>Azospirillaceae</taxon>
        <taxon>Azospirillum</taxon>
    </lineage>
</organism>
<comment type="caution">
    <text evidence="1">The sequence shown here is derived from an EMBL/GenBank/DDBJ whole genome shotgun (WGS) entry which is preliminary data.</text>
</comment>
<evidence type="ECO:0000313" key="2">
    <source>
        <dbReference type="Proteomes" id="UP001227317"/>
    </source>
</evidence>